<evidence type="ECO:0008006" key="3">
    <source>
        <dbReference type="Google" id="ProtNLM"/>
    </source>
</evidence>
<organism evidence="1 2">
    <name type="scientific">Marinobacter pelagius</name>
    <dbReference type="NCBI Taxonomy" id="379482"/>
    <lineage>
        <taxon>Bacteria</taxon>
        <taxon>Pseudomonadati</taxon>
        <taxon>Pseudomonadota</taxon>
        <taxon>Gammaproteobacteria</taxon>
        <taxon>Pseudomonadales</taxon>
        <taxon>Marinobacteraceae</taxon>
        <taxon>Marinobacter</taxon>
    </lineage>
</organism>
<dbReference type="RefSeq" id="WP_220150148.1">
    <property type="nucleotide sequence ID" value="NZ_QNRO01000015.1"/>
</dbReference>
<protein>
    <recommendedName>
        <fullName evidence="3">Uracil DNA glycosylase superfamily protein</fullName>
    </recommendedName>
</protein>
<dbReference type="EMBL" id="QNRO01000015">
    <property type="protein sequence ID" value="RBP27125.1"/>
    <property type="molecule type" value="Genomic_DNA"/>
</dbReference>
<dbReference type="InterPro" id="IPR036895">
    <property type="entry name" value="Uracil-DNA_glycosylase-like_sf"/>
</dbReference>
<evidence type="ECO:0000313" key="2">
    <source>
        <dbReference type="Proteomes" id="UP000252995"/>
    </source>
</evidence>
<dbReference type="Proteomes" id="UP000252995">
    <property type="component" value="Unassembled WGS sequence"/>
</dbReference>
<dbReference type="Gene3D" id="3.40.470.10">
    <property type="entry name" value="Uracil-DNA glycosylase-like domain"/>
    <property type="match status" value="1"/>
</dbReference>
<proteinExistence type="predicted"/>
<gene>
    <name evidence="1" type="ORF">DET50_11555</name>
</gene>
<evidence type="ECO:0000313" key="1">
    <source>
        <dbReference type="EMBL" id="RBP27125.1"/>
    </source>
</evidence>
<comment type="caution">
    <text evidence="1">The sequence shown here is derived from an EMBL/GenBank/DDBJ whole genome shotgun (WGS) entry which is preliminary data.</text>
</comment>
<name>A0A366GJ88_9GAMM</name>
<sequence length="214" mass="23576">MELNSKLKEILTPAYAPCAGFSGACESMRWDPREGHVPRGFLGAHGNLEEIELVLVFAEPGDPHDDEVHSGIESAHEKAMRAFSEGTDLFHRNVRLILNLCWPELNFEQQIKKTWMTNSVLCSAPVESGPVRVACERNCGTRYLLPQLELLNHCVIVALGAKARDRMRALGIESFIPAVAAAPPGCNLKEAKSSWQAIADEIHRRNAACHAGLK</sequence>
<accession>A0A366GJ88</accession>
<dbReference type="PROSITE" id="PS51257">
    <property type="entry name" value="PROKAR_LIPOPROTEIN"/>
    <property type="match status" value="1"/>
</dbReference>
<reference evidence="1 2" key="1">
    <citation type="submission" date="2018-06" db="EMBL/GenBank/DDBJ databases">
        <title>Freshwater and sediment microbial communities from various areas in North America, analyzing microbe dynamics in response to fracking.</title>
        <authorList>
            <person name="Lamendella R."/>
        </authorList>
    </citation>
    <scope>NUCLEOTIDE SEQUENCE [LARGE SCALE GENOMIC DNA]</scope>
    <source>
        <strain evidence="1 2">114J</strain>
    </source>
</reference>
<dbReference type="AlphaFoldDB" id="A0A366GJ88"/>